<feature type="transmembrane region" description="Helical" evidence="1">
    <location>
        <begin position="47"/>
        <end position="65"/>
    </location>
</feature>
<keyword evidence="1" id="KW-0812">Transmembrane</keyword>
<proteinExistence type="predicted"/>
<dbReference type="InterPro" id="IPR030395">
    <property type="entry name" value="GP_PDE_dom"/>
</dbReference>
<keyword evidence="1" id="KW-1133">Transmembrane helix</keyword>
<dbReference type="PANTHER" id="PTHR46211:SF8">
    <property type="entry name" value="PHOSPHODIESTERASE"/>
    <property type="match status" value="1"/>
</dbReference>
<evidence type="ECO:0000313" key="4">
    <source>
        <dbReference type="Proteomes" id="UP001589691"/>
    </source>
</evidence>
<feature type="transmembrane region" description="Helical" evidence="1">
    <location>
        <begin position="241"/>
        <end position="261"/>
    </location>
</feature>
<feature type="domain" description="GP-PDE" evidence="2">
    <location>
        <begin position="269"/>
        <end position="499"/>
    </location>
</feature>
<feature type="transmembrane region" description="Helical" evidence="1">
    <location>
        <begin position="21"/>
        <end position="41"/>
    </location>
</feature>
<accession>A0ABV5WVQ3</accession>
<dbReference type="Proteomes" id="UP001589691">
    <property type="component" value="Unassembled WGS sequence"/>
</dbReference>
<feature type="transmembrane region" description="Helical" evidence="1">
    <location>
        <begin position="121"/>
        <end position="140"/>
    </location>
</feature>
<dbReference type="Pfam" id="PF03009">
    <property type="entry name" value="GDPD"/>
    <property type="match status" value="1"/>
</dbReference>
<comment type="caution">
    <text evidence="3">The sequence shown here is derived from an EMBL/GenBank/DDBJ whole genome shotgun (WGS) entry which is preliminary data.</text>
</comment>
<dbReference type="InterPro" id="IPR017946">
    <property type="entry name" value="PLC-like_Pdiesterase_TIM-brl"/>
</dbReference>
<dbReference type="Gene3D" id="3.20.20.190">
    <property type="entry name" value="Phosphatidylinositol (PI) phosphodiesterase"/>
    <property type="match status" value="1"/>
</dbReference>
<dbReference type="SUPFAM" id="SSF51695">
    <property type="entry name" value="PLC-like phosphodiesterases"/>
    <property type="match status" value="1"/>
</dbReference>
<feature type="transmembrane region" description="Helical" evidence="1">
    <location>
        <begin position="77"/>
        <end position="96"/>
    </location>
</feature>
<feature type="transmembrane region" description="Helical" evidence="1">
    <location>
        <begin position="178"/>
        <end position="196"/>
    </location>
</feature>
<protein>
    <submittedName>
        <fullName evidence="3">Glycerophosphodiester phosphodiesterase family protein</fullName>
    </submittedName>
</protein>
<sequence length="518" mass="58559">MPIKATDLLHRGWQTFRGPLGPIWFAGLGLGLLVSLSGLLIGGWPTLLGLLLLSGWLPLLAELSGGTRWSWRQRGQCWGWLLGLAILWLPLGWGGYLSTLQAGLTLPVEWQNWLFMHRYDWLPAVGVLWGGAWLISWKWLPAVRRQLQRPGSLRTFLITGWQTPWRTVAWQGLRGCRYLLAWLGLAVSWAALTWLAELWTPVAGRVTATLGLVSLRAVVWLVVAGWWSTWWPAVPVQRHSWWHLVAGLVIASAWLGTSWWLNGPQTRTPAVIAHRGVDGRDGVQNTTTALTRTVRRSQPARVEMDIQPTADRQWVVMHDPTLNQLSAWSGPVEHYRLSQLSGLPLTEAGQRGRLSSFDDYLRVADQRRQPLLVEIKAVGAAPALVGPFVAQYGARLLTDHATLHSLDYQIVAGLKRRQPQLTVGYVTPFYLTAFANDTAADFYSLQALTVTAAQVRSAHRQGRRVYVWTVDRPFQMHRMRALGVDGIITNHPSRLRPILRHSEHYNFYQFINWTVSWL</sequence>
<gene>
    <name evidence="3" type="ORF">ACFFLI_10055</name>
</gene>
<dbReference type="PROSITE" id="PS51704">
    <property type="entry name" value="GP_PDE"/>
    <property type="match status" value="1"/>
</dbReference>
<name>A0ABV5WVQ3_9LACO</name>
<keyword evidence="1" id="KW-0472">Membrane</keyword>
<evidence type="ECO:0000313" key="3">
    <source>
        <dbReference type="EMBL" id="MFB9770205.1"/>
    </source>
</evidence>
<feature type="transmembrane region" description="Helical" evidence="1">
    <location>
        <begin position="208"/>
        <end position="229"/>
    </location>
</feature>
<reference evidence="3 4" key="1">
    <citation type="submission" date="2024-09" db="EMBL/GenBank/DDBJ databases">
        <authorList>
            <person name="Sun Q."/>
            <person name="Mori K."/>
        </authorList>
    </citation>
    <scope>NUCLEOTIDE SEQUENCE [LARGE SCALE GENOMIC DNA]</scope>
    <source>
        <strain evidence="3 4">TBRC 4576</strain>
    </source>
</reference>
<dbReference type="RefSeq" id="WP_137642024.1">
    <property type="nucleotide sequence ID" value="NZ_BJEA01000004.1"/>
</dbReference>
<dbReference type="EMBL" id="JBHLZY010000025">
    <property type="protein sequence ID" value="MFB9770205.1"/>
    <property type="molecule type" value="Genomic_DNA"/>
</dbReference>
<organism evidence="3 4">
    <name type="scientific">Lactiplantibacillus modestisalitolerans</name>
    <dbReference type="NCBI Taxonomy" id="1457219"/>
    <lineage>
        <taxon>Bacteria</taxon>
        <taxon>Bacillati</taxon>
        <taxon>Bacillota</taxon>
        <taxon>Bacilli</taxon>
        <taxon>Lactobacillales</taxon>
        <taxon>Lactobacillaceae</taxon>
        <taxon>Lactiplantibacillus</taxon>
    </lineage>
</organism>
<evidence type="ECO:0000256" key="1">
    <source>
        <dbReference type="SAM" id="Phobius"/>
    </source>
</evidence>
<evidence type="ECO:0000259" key="2">
    <source>
        <dbReference type="PROSITE" id="PS51704"/>
    </source>
</evidence>
<dbReference type="CDD" id="cd08579">
    <property type="entry name" value="GDPD_memb_like"/>
    <property type="match status" value="1"/>
</dbReference>
<dbReference type="PANTHER" id="PTHR46211">
    <property type="entry name" value="GLYCEROPHOSPHORYL DIESTER PHOSPHODIESTERASE"/>
    <property type="match status" value="1"/>
</dbReference>
<keyword evidence="4" id="KW-1185">Reference proteome</keyword>